<name>A0A0A9CJY8_ARUDO</name>
<protein>
    <submittedName>
        <fullName evidence="1">HSL1</fullName>
    </submittedName>
</protein>
<sequence>MYSYTSSLQSLCVQQHQSLTMFLCRILPSVFTSASKLSSAAEPSPPFSVSFFIALRHSFLTATTSLLLNTALYTFPDAPLPMTLSSSRQSRISYSLNESLWNDVNIHFERSALSFDLLKLRYRQ</sequence>
<reference evidence="1" key="1">
    <citation type="submission" date="2014-09" db="EMBL/GenBank/DDBJ databases">
        <authorList>
            <person name="Magalhaes I.L.F."/>
            <person name="Oliveira U."/>
            <person name="Santos F.R."/>
            <person name="Vidigal T.H.D.A."/>
            <person name="Brescovit A.D."/>
            <person name="Santos A.J."/>
        </authorList>
    </citation>
    <scope>NUCLEOTIDE SEQUENCE</scope>
    <source>
        <tissue evidence="1">Shoot tissue taken approximately 20 cm above the soil surface</tissue>
    </source>
</reference>
<accession>A0A0A9CJY8</accession>
<evidence type="ECO:0000313" key="1">
    <source>
        <dbReference type="EMBL" id="JAD74773.1"/>
    </source>
</evidence>
<dbReference type="AlphaFoldDB" id="A0A0A9CJY8"/>
<dbReference type="EMBL" id="GBRH01223122">
    <property type="protein sequence ID" value="JAD74773.1"/>
    <property type="molecule type" value="Transcribed_RNA"/>
</dbReference>
<proteinExistence type="predicted"/>
<reference evidence="1" key="2">
    <citation type="journal article" date="2015" name="Data Brief">
        <title>Shoot transcriptome of the giant reed, Arundo donax.</title>
        <authorList>
            <person name="Barrero R.A."/>
            <person name="Guerrero F.D."/>
            <person name="Moolhuijzen P."/>
            <person name="Goolsby J.A."/>
            <person name="Tidwell J."/>
            <person name="Bellgard S.E."/>
            <person name="Bellgard M.I."/>
        </authorList>
    </citation>
    <scope>NUCLEOTIDE SEQUENCE</scope>
    <source>
        <tissue evidence="1">Shoot tissue taken approximately 20 cm above the soil surface</tissue>
    </source>
</reference>
<organism evidence="1">
    <name type="scientific">Arundo donax</name>
    <name type="common">Giant reed</name>
    <name type="synonym">Donax arundinaceus</name>
    <dbReference type="NCBI Taxonomy" id="35708"/>
    <lineage>
        <taxon>Eukaryota</taxon>
        <taxon>Viridiplantae</taxon>
        <taxon>Streptophyta</taxon>
        <taxon>Embryophyta</taxon>
        <taxon>Tracheophyta</taxon>
        <taxon>Spermatophyta</taxon>
        <taxon>Magnoliopsida</taxon>
        <taxon>Liliopsida</taxon>
        <taxon>Poales</taxon>
        <taxon>Poaceae</taxon>
        <taxon>PACMAD clade</taxon>
        <taxon>Arundinoideae</taxon>
        <taxon>Arundineae</taxon>
        <taxon>Arundo</taxon>
    </lineage>
</organism>